<dbReference type="PANTHER" id="PTHR30097">
    <property type="entry name" value="CATION EFFLUX SYSTEM PROTEIN CUSB"/>
    <property type="match status" value="1"/>
</dbReference>
<dbReference type="GO" id="GO:0016020">
    <property type="term" value="C:membrane"/>
    <property type="evidence" value="ECO:0007669"/>
    <property type="project" value="InterPro"/>
</dbReference>
<dbReference type="NCBIfam" id="TIGR01730">
    <property type="entry name" value="RND_mfp"/>
    <property type="match status" value="1"/>
</dbReference>
<reference evidence="8 9" key="1">
    <citation type="submission" date="2016-03" db="EMBL/GenBank/DDBJ databases">
        <title>Draft Genome Sequence of the Strain BR 10245 (Bradyrhizobium sp.) isolated from nodules of Centrolobium paraense.</title>
        <authorList>
            <person name="Simoes-Araujo J.L.Sr."/>
            <person name="Barauna A.C."/>
            <person name="Silva K."/>
            <person name="Zilli J.E."/>
        </authorList>
    </citation>
    <scope>NUCLEOTIDE SEQUENCE [LARGE SCALE GENOMIC DNA]</scope>
    <source>
        <strain evidence="8 9">BR 10245</strain>
    </source>
</reference>
<dbReference type="GO" id="GO:0015679">
    <property type="term" value="P:plasma membrane copper ion transport"/>
    <property type="evidence" value="ECO:0007669"/>
    <property type="project" value="TreeGrafter"/>
</dbReference>
<feature type="domain" description="CusB-like barrel-sandwich hybrid" evidence="5">
    <location>
        <begin position="183"/>
        <end position="303"/>
    </location>
</feature>
<keyword evidence="2" id="KW-0813">Transport</keyword>
<evidence type="ECO:0000259" key="5">
    <source>
        <dbReference type="Pfam" id="PF25919"/>
    </source>
</evidence>
<dbReference type="GO" id="GO:0046914">
    <property type="term" value="F:transition metal ion binding"/>
    <property type="evidence" value="ECO:0007669"/>
    <property type="project" value="TreeGrafter"/>
</dbReference>
<dbReference type="InterPro" id="IPR058649">
    <property type="entry name" value="CzcB_C"/>
</dbReference>
<dbReference type="Proteomes" id="UP000076959">
    <property type="component" value="Unassembled WGS sequence"/>
</dbReference>
<dbReference type="GO" id="GO:0030288">
    <property type="term" value="C:outer membrane-bounded periplasmic space"/>
    <property type="evidence" value="ECO:0007669"/>
    <property type="project" value="TreeGrafter"/>
</dbReference>
<dbReference type="EMBL" id="LUUB01000125">
    <property type="protein sequence ID" value="OAE97365.1"/>
    <property type="molecule type" value="Genomic_DNA"/>
</dbReference>
<keyword evidence="9" id="KW-1185">Reference proteome</keyword>
<keyword evidence="3" id="KW-0732">Signal</keyword>
<evidence type="ECO:0000259" key="6">
    <source>
        <dbReference type="Pfam" id="PF25954"/>
    </source>
</evidence>
<evidence type="ECO:0000256" key="3">
    <source>
        <dbReference type="ARBA" id="ARBA00022729"/>
    </source>
</evidence>
<evidence type="ECO:0000256" key="2">
    <source>
        <dbReference type="ARBA" id="ARBA00022448"/>
    </source>
</evidence>
<keyword evidence="4" id="KW-0406">Ion transport</keyword>
<evidence type="ECO:0000256" key="1">
    <source>
        <dbReference type="ARBA" id="ARBA00009477"/>
    </source>
</evidence>
<dbReference type="AlphaFoldDB" id="A0A176Y620"/>
<organism evidence="8 9">
    <name type="scientific">Bradyrhizobium centrolobii</name>
    <dbReference type="NCBI Taxonomy" id="1505087"/>
    <lineage>
        <taxon>Bacteria</taxon>
        <taxon>Pseudomonadati</taxon>
        <taxon>Pseudomonadota</taxon>
        <taxon>Alphaproteobacteria</taxon>
        <taxon>Hyphomicrobiales</taxon>
        <taxon>Nitrobacteraceae</taxon>
        <taxon>Bradyrhizobium</taxon>
    </lineage>
</organism>
<dbReference type="RefSeq" id="WP_063708834.1">
    <property type="nucleotide sequence ID" value="NZ_LUUB01000125.1"/>
</dbReference>
<sequence>MTRTRLIGTAAAFLAAAGVALFVGDGMRPQSEIDHLVSAASAADAGAPIYFRDPDGKPFYSLTPKKTPDGRDYRAIHAGEDVSFDEPEQAPNMATADAKRDRKIKYYRNPMGLPDTSPVPRKDSMGMDYIPVYEGDDSDDGSVRLSPGKIQRTGVKSEPAKLRRIKIQVRAPGTIQLDERRISVVAMRAESFVQKVADVTTGSRVTKGQPLMEIYSSAVASAAAEYLATITSKTTAGIEPYGRGSRQRLVNLDVPEPVIAEMEKSHSVPITIQWSSPRDGIVLQRNAIEGMRAQPGDVLFRIADISQVWATVDVAERDLGNIKVGQPVTVRARSYPGRDFGGQISVVYPLVNKETRTARVRVELANTDLALLPDMYVDAEIDTGNPAPVLSVAESAVLDTGSRQAVLVDKGQGRFEPREVKLGRRGDGYVEIRDGLAEGDAIVTTANFLIDAESNLKAALKGFAEAGNAPEADSVGGKAMEPKP</sequence>
<evidence type="ECO:0000313" key="9">
    <source>
        <dbReference type="Proteomes" id="UP000076959"/>
    </source>
</evidence>
<dbReference type="FunFam" id="2.40.420.20:FF:000003">
    <property type="entry name" value="Cation efflux system protein cusB"/>
    <property type="match status" value="1"/>
</dbReference>
<dbReference type="FunFam" id="2.40.30.170:FF:000010">
    <property type="entry name" value="Efflux RND transporter periplasmic adaptor subunit"/>
    <property type="match status" value="1"/>
</dbReference>
<evidence type="ECO:0000313" key="8">
    <source>
        <dbReference type="EMBL" id="OAE97365.1"/>
    </source>
</evidence>
<evidence type="ECO:0000256" key="4">
    <source>
        <dbReference type="ARBA" id="ARBA00023065"/>
    </source>
</evidence>
<dbReference type="PANTHER" id="PTHR30097:SF15">
    <property type="entry name" value="CATION EFFLUX SYSTEM PROTEIN CUSB"/>
    <property type="match status" value="1"/>
</dbReference>
<dbReference type="Gene3D" id="2.40.420.20">
    <property type="match status" value="1"/>
</dbReference>
<feature type="domain" description="CusB-like beta-barrel" evidence="6">
    <location>
        <begin position="307"/>
        <end position="382"/>
    </location>
</feature>
<dbReference type="InterPro" id="IPR006143">
    <property type="entry name" value="RND_pump_MFP"/>
</dbReference>
<protein>
    <submittedName>
        <fullName evidence="8">Efflux transporter periplasmic adaptor subunit</fullName>
    </submittedName>
</protein>
<name>A0A176Y620_9BRAD</name>
<dbReference type="Pfam" id="PF25954">
    <property type="entry name" value="Beta-barrel_RND_2"/>
    <property type="match status" value="1"/>
</dbReference>
<dbReference type="GO" id="GO:0060003">
    <property type="term" value="P:copper ion export"/>
    <property type="evidence" value="ECO:0007669"/>
    <property type="project" value="TreeGrafter"/>
</dbReference>
<dbReference type="Gene3D" id="2.40.30.170">
    <property type="match status" value="1"/>
</dbReference>
<evidence type="ECO:0000259" key="7">
    <source>
        <dbReference type="Pfam" id="PF25975"/>
    </source>
</evidence>
<comment type="caution">
    <text evidence="8">The sequence shown here is derived from an EMBL/GenBank/DDBJ whole genome shotgun (WGS) entry which is preliminary data.</text>
</comment>
<dbReference type="STRING" id="1505087.AYJ54_35285"/>
<dbReference type="InterPro" id="IPR058792">
    <property type="entry name" value="Beta-barrel_RND_2"/>
</dbReference>
<feature type="domain" description="CzcB-like C-terminal circularly permuted SH3-like" evidence="7">
    <location>
        <begin position="391"/>
        <end position="450"/>
    </location>
</feature>
<dbReference type="InterPro" id="IPR058790">
    <property type="entry name" value="BSH_CusB"/>
</dbReference>
<proteinExistence type="inferred from homology"/>
<dbReference type="Pfam" id="PF25975">
    <property type="entry name" value="CzcB_C"/>
    <property type="match status" value="1"/>
</dbReference>
<dbReference type="SUPFAM" id="SSF111369">
    <property type="entry name" value="HlyD-like secretion proteins"/>
    <property type="match status" value="1"/>
</dbReference>
<gene>
    <name evidence="8" type="ORF">AYJ54_35285</name>
</gene>
<dbReference type="InterPro" id="IPR051909">
    <property type="entry name" value="MFP_Cation_Efflux"/>
</dbReference>
<accession>A0A176Y620</accession>
<dbReference type="Gene3D" id="2.40.50.100">
    <property type="match status" value="1"/>
</dbReference>
<dbReference type="GO" id="GO:0022857">
    <property type="term" value="F:transmembrane transporter activity"/>
    <property type="evidence" value="ECO:0007669"/>
    <property type="project" value="InterPro"/>
</dbReference>
<dbReference type="OrthoDB" id="9806939at2"/>
<comment type="similarity">
    <text evidence="1">Belongs to the membrane fusion protein (MFP) (TC 8.A.1) family.</text>
</comment>
<dbReference type="Pfam" id="PF25919">
    <property type="entry name" value="BSH_CusB"/>
    <property type="match status" value="1"/>
</dbReference>